<dbReference type="PANTHER" id="PTHR16161">
    <property type="entry name" value="TRANSCRIPTIONAL PROTEIN SWT1"/>
    <property type="match status" value="1"/>
</dbReference>
<comment type="caution">
    <text evidence="3">The sequence shown here is derived from an EMBL/GenBank/DDBJ whole genome shotgun (WGS) entry which is preliminary data.</text>
</comment>
<dbReference type="InterPro" id="IPR029060">
    <property type="entry name" value="PIN-like_dom_sf"/>
</dbReference>
<gene>
    <name evidence="3" type="ORF">MNOR_LOCUS17354</name>
</gene>
<feature type="compositionally biased region" description="Low complexity" evidence="1">
    <location>
        <begin position="159"/>
        <end position="168"/>
    </location>
</feature>
<dbReference type="CDD" id="cd18727">
    <property type="entry name" value="PIN_Swt1-like"/>
    <property type="match status" value="1"/>
</dbReference>
<dbReference type="SUPFAM" id="SSF88723">
    <property type="entry name" value="PIN domain-like"/>
    <property type="match status" value="1"/>
</dbReference>
<accession>A0AAV2QXQ4</accession>
<evidence type="ECO:0000256" key="1">
    <source>
        <dbReference type="SAM" id="MobiDB-lite"/>
    </source>
</evidence>
<evidence type="ECO:0000313" key="3">
    <source>
        <dbReference type="EMBL" id="CAL4102623.1"/>
    </source>
</evidence>
<feature type="compositionally biased region" description="Basic and acidic residues" evidence="1">
    <location>
        <begin position="346"/>
        <end position="360"/>
    </location>
</feature>
<evidence type="ECO:0000313" key="4">
    <source>
        <dbReference type="Proteomes" id="UP001497623"/>
    </source>
</evidence>
<feature type="compositionally biased region" description="Polar residues" evidence="1">
    <location>
        <begin position="680"/>
        <end position="697"/>
    </location>
</feature>
<proteinExistence type="predicted"/>
<dbReference type="PANTHER" id="PTHR16161:SF0">
    <property type="entry name" value="TRANSCRIPTIONAL PROTEIN SWT1"/>
    <property type="match status" value="1"/>
</dbReference>
<evidence type="ECO:0000259" key="2">
    <source>
        <dbReference type="SMART" id="SM00670"/>
    </source>
</evidence>
<reference evidence="3 4" key="1">
    <citation type="submission" date="2024-05" db="EMBL/GenBank/DDBJ databases">
        <authorList>
            <person name="Wallberg A."/>
        </authorList>
    </citation>
    <scope>NUCLEOTIDE SEQUENCE [LARGE SCALE GENOMIC DNA]</scope>
</reference>
<sequence>MDKSGKFSIRKNILSEKLSTKKSGKHSLLNSLEERSKIKLKWKPFGSSPTKLKTSIFNSKTSEINSGKLQCKVDASIKNRSSDGETKFDISNDSGISIKDHSIIFGCTKNTQNANDNIPTIESSSNISEEENSTRLASKVIQDKLLEKKLYEKCLAISKNKQQQQQQPQKEKNMNKSILDLPRPKLTAKRRQKASNLESLRATLEYEKSLALKEKEKSLQCFKKFPSSAQNEGHRGEIKTTKTSIKSDIPSNIEIYKKNEKASSSTEKKVLLNEKSLPGLIYSSSDDESLSGSNENKSKDFKKSSYKFNDCDIKINKGQLQHCDKKHGKSQSNIKFGYESGNTRNMAKDCKDNAKKDQSSRSEITSLKSRSKGLDSKENLIHVSQVKNYNLHVSEENKVKESKKANLKTLQDFPENESFEVMDILEELSQEQDQDLETDMEVDQHKQILTEINNYRGNITQDVSPRSCSLPQNPVHMALDATNSSSIFFVVDTNILLDDKMFLERLATRHIMGKKAKILIPYTVIQELDGLKKSPTVGILSQKAIVWCNNHFEKEDSSIQGQSFSHYRQTITKYNSNECDDRIRDCCLLLQSENGLQVCLITNDVNLRNKALLASVKAFSLQKLKSTMTKLQQGKDTSTTSEVSLCDSDHLMRSISTEEIQSLTRTSFQIISDTGYSNATNSSSHQITDIDGVSTSIGKPCKRLSIPGESPGSKRNNKKKERVTESEELKRIKQSLKDTLGGILEYSAKEGFGDVWLQVVLRKPPWTLEDIFACWNKHWRALFTDKFSREVEGNIKVIEEKIKVSSHCHIDEENLKERVDFLFELINQTSFKDFVCEGQPLSSDIEKSHNSISKLNSDNSSLNIYTDNGQSVQLQNKTITEGTAGVENIGEMLRLVGLRCTQIV</sequence>
<name>A0AAV2QXQ4_MEGNR</name>
<keyword evidence="4" id="KW-1185">Reference proteome</keyword>
<dbReference type="EMBL" id="CAXKWB010011884">
    <property type="protein sequence ID" value="CAL4102623.1"/>
    <property type="molecule type" value="Genomic_DNA"/>
</dbReference>
<feature type="region of interest" description="Disordered" evidence="1">
    <location>
        <begin position="680"/>
        <end position="726"/>
    </location>
</feature>
<dbReference type="GO" id="GO:0005634">
    <property type="term" value="C:nucleus"/>
    <property type="evidence" value="ECO:0007669"/>
    <property type="project" value="TreeGrafter"/>
</dbReference>
<dbReference type="SMART" id="SM00670">
    <property type="entry name" value="PINc"/>
    <property type="match status" value="1"/>
</dbReference>
<feature type="region of interest" description="Disordered" evidence="1">
    <location>
        <begin position="322"/>
        <end position="378"/>
    </location>
</feature>
<protein>
    <recommendedName>
        <fullName evidence="2">PIN domain-containing protein</fullName>
    </recommendedName>
</protein>
<feature type="domain" description="PIN" evidence="2">
    <location>
        <begin position="487"/>
        <end position="609"/>
    </location>
</feature>
<dbReference type="Pfam" id="PF13638">
    <property type="entry name" value="PIN_4"/>
    <property type="match status" value="1"/>
</dbReference>
<feature type="compositionally biased region" description="Polar residues" evidence="1">
    <location>
        <begin position="330"/>
        <end position="345"/>
    </location>
</feature>
<dbReference type="InterPro" id="IPR052626">
    <property type="entry name" value="SWT1_Regulator"/>
</dbReference>
<dbReference type="Proteomes" id="UP001497623">
    <property type="component" value="Unassembled WGS sequence"/>
</dbReference>
<feature type="region of interest" description="Disordered" evidence="1">
    <location>
        <begin position="159"/>
        <end position="194"/>
    </location>
</feature>
<dbReference type="Gene3D" id="3.40.50.1010">
    <property type="entry name" value="5'-nuclease"/>
    <property type="match status" value="1"/>
</dbReference>
<dbReference type="InterPro" id="IPR002716">
    <property type="entry name" value="PIN_dom"/>
</dbReference>
<dbReference type="AlphaFoldDB" id="A0AAV2QXQ4"/>
<organism evidence="3 4">
    <name type="scientific">Meganyctiphanes norvegica</name>
    <name type="common">Northern krill</name>
    <name type="synonym">Thysanopoda norvegica</name>
    <dbReference type="NCBI Taxonomy" id="48144"/>
    <lineage>
        <taxon>Eukaryota</taxon>
        <taxon>Metazoa</taxon>
        <taxon>Ecdysozoa</taxon>
        <taxon>Arthropoda</taxon>
        <taxon>Crustacea</taxon>
        <taxon>Multicrustacea</taxon>
        <taxon>Malacostraca</taxon>
        <taxon>Eumalacostraca</taxon>
        <taxon>Eucarida</taxon>
        <taxon>Euphausiacea</taxon>
        <taxon>Euphausiidae</taxon>
        <taxon>Meganyctiphanes</taxon>
    </lineage>
</organism>